<protein>
    <submittedName>
        <fullName evidence="1">Uncharacterized protein</fullName>
    </submittedName>
</protein>
<evidence type="ECO:0000313" key="1">
    <source>
        <dbReference type="EMBL" id="TWU44876.1"/>
    </source>
</evidence>
<organism evidence="1 2">
    <name type="scientific">Novipirellula aureliae</name>
    <dbReference type="NCBI Taxonomy" id="2527966"/>
    <lineage>
        <taxon>Bacteria</taxon>
        <taxon>Pseudomonadati</taxon>
        <taxon>Planctomycetota</taxon>
        <taxon>Planctomycetia</taxon>
        <taxon>Pirellulales</taxon>
        <taxon>Pirellulaceae</taxon>
        <taxon>Novipirellula</taxon>
    </lineage>
</organism>
<comment type="caution">
    <text evidence="1">The sequence shown here is derived from an EMBL/GenBank/DDBJ whole genome shotgun (WGS) entry which is preliminary data.</text>
</comment>
<gene>
    <name evidence="1" type="ORF">Q31b_00460</name>
</gene>
<keyword evidence="2" id="KW-1185">Reference proteome</keyword>
<name>A0A5C6EBI9_9BACT</name>
<proteinExistence type="predicted"/>
<dbReference type="Proteomes" id="UP000315471">
    <property type="component" value="Unassembled WGS sequence"/>
</dbReference>
<accession>A0A5C6EBI9</accession>
<evidence type="ECO:0000313" key="2">
    <source>
        <dbReference type="Proteomes" id="UP000315471"/>
    </source>
</evidence>
<dbReference type="EMBL" id="SJPY01000001">
    <property type="protein sequence ID" value="TWU44876.1"/>
    <property type="molecule type" value="Genomic_DNA"/>
</dbReference>
<sequence length="55" mass="6575">MLLSFLNDADPARNQDDVVRLGMLGTWFHSQNARTYFEYFRCLTIDFCSHLKEMR</sequence>
<dbReference type="AlphaFoldDB" id="A0A5C6EBI9"/>
<reference evidence="1 2" key="1">
    <citation type="submission" date="2019-02" db="EMBL/GenBank/DDBJ databases">
        <title>Deep-cultivation of Planctomycetes and their phenomic and genomic characterization uncovers novel biology.</title>
        <authorList>
            <person name="Wiegand S."/>
            <person name="Jogler M."/>
            <person name="Boedeker C."/>
            <person name="Pinto D."/>
            <person name="Vollmers J."/>
            <person name="Rivas-Marin E."/>
            <person name="Kohn T."/>
            <person name="Peeters S.H."/>
            <person name="Heuer A."/>
            <person name="Rast P."/>
            <person name="Oberbeckmann S."/>
            <person name="Bunk B."/>
            <person name="Jeske O."/>
            <person name="Meyerdierks A."/>
            <person name="Storesund J.E."/>
            <person name="Kallscheuer N."/>
            <person name="Luecker S."/>
            <person name="Lage O.M."/>
            <person name="Pohl T."/>
            <person name="Merkel B.J."/>
            <person name="Hornburger P."/>
            <person name="Mueller R.-W."/>
            <person name="Bruemmer F."/>
            <person name="Labrenz M."/>
            <person name="Spormann A.M."/>
            <person name="Op Den Camp H."/>
            <person name="Overmann J."/>
            <person name="Amann R."/>
            <person name="Jetten M.S.M."/>
            <person name="Mascher T."/>
            <person name="Medema M.H."/>
            <person name="Devos D.P."/>
            <person name="Kaster A.-K."/>
            <person name="Ovreas L."/>
            <person name="Rohde M."/>
            <person name="Galperin M.Y."/>
            <person name="Jogler C."/>
        </authorList>
    </citation>
    <scope>NUCLEOTIDE SEQUENCE [LARGE SCALE GENOMIC DNA]</scope>
    <source>
        <strain evidence="1 2">Q31b</strain>
    </source>
</reference>